<evidence type="ECO:0000256" key="1">
    <source>
        <dbReference type="ARBA" id="ARBA00022553"/>
    </source>
</evidence>
<feature type="modified residue" description="4-aspartylphosphate" evidence="2">
    <location>
        <position position="511"/>
    </location>
</feature>
<keyword evidence="3" id="KW-0472">Membrane</keyword>
<dbReference type="Proteomes" id="UP000190367">
    <property type="component" value="Unassembled WGS sequence"/>
</dbReference>
<gene>
    <name evidence="6" type="ORF">SAMN04488128_1021779</name>
</gene>
<organism evidence="6 7">
    <name type="scientific">Chitinophaga eiseniae</name>
    <dbReference type="NCBI Taxonomy" id="634771"/>
    <lineage>
        <taxon>Bacteria</taxon>
        <taxon>Pseudomonadati</taxon>
        <taxon>Bacteroidota</taxon>
        <taxon>Chitinophagia</taxon>
        <taxon>Chitinophagales</taxon>
        <taxon>Chitinophagaceae</taxon>
        <taxon>Chitinophaga</taxon>
    </lineage>
</organism>
<dbReference type="SUPFAM" id="SSF52172">
    <property type="entry name" value="CheY-like"/>
    <property type="match status" value="1"/>
</dbReference>
<dbReference type="SMART" id="SM00387">
    <property type="entry name" value="HATPase_c"/>
    <property type="match status" value="1"/>
</dbReference>
<dbReference type="InterPro" id="IPR011006">
    <property type="entry name" value="CheY-like_superfamily"/>
</dbReference>
<feature type="transmembrane region" description="Helical" evidence="3">
    <location>
        <begin position="128"/>
        <end position="150"/>
    </location>
</feature>
<dbReference type="GO" id="GO:0016301">
    <property type="term" value="F:kinase activity"/>
    <property type="evidence" value="ECO:0007669"/>
    <property type="project" value="UniProtKB-KW"/>
</dbReference>
<proteinExistence type="predicted"/>
<evidence type="ECO:0000259" key="5">
    <source>
        <dbReference type="PROSITE" id="PS50110"/>
    </source>
</evidence>
<feature type="transmembrane region" description="Helical" evidence="3">
    <location>
        <begin position="103"/>
        <end position="121"/>
    </location>
</feature>
<dbReference type="AlphaFoldDB" id="A0A1T4S4C3"/>
<name>A0A1T4S4C3_9BACT</name>
<dbReference type="PANTHER" id="PTHR44591">
    <property type="entry name" value="STRESS RESPONSE REGULATOR PROTEIN 1"/>
    <property type="match status" value="1"/>
</dbReference>
<dbReference type="CDD" id="cd00156">
    <property type="entry name" value="REC"/>
    <property type="match status" value="1"/>
</dbReference>
<keyword evidence="6" id="KW-0808">Transferase</keyword>
<reference evidence="7" key="1">
    <citation type="submission" date="2017-02" db="EMBL/GenBank/DDBJ databases">
        <authorList>
            <person name="Varghese N."/>
            <person name="Submissions S."/>
        </authorList>
    </citation>
    <scope>NUCLEOTIDE SEQUENCE [LARGE SCALE GENOMIC DNA]</scope>
    <source>
        <strain evidence="7">DSM 22224</strain>
    </source>
</reference>
<dbReference type="SUPFAM" id="SSF55874">
    <property type="entry name" value="ATPase domain of HSP90 chaperone/DNA topoisomerase II/histidine kinase"/>
    <property type="match status" value="1"/>
</dbReference>
<keyword evidence="3" id="KW-1133">Transmembrane helix</keyword>
<dbReference type="InterPro" id="IPR005467">
    <property type="entry name" value="His_kinase_dom"/>
</dbReference>
<evidence type="ECO:0000256" key="3">
    <source>
        <dbReference type="SAM" id="Phobius"/>
    </source>
</evidence>
<keyword evidence="7" id="KW-1185">Reference proteome</keyword>
<dbReference type="InterPro" id="IPR050595">
    <property type="entry name" value="Bact_response_regulator"/>
</dbReference>
<dbReference type="PROSITE" id="PS50110">
    <property type="entry name" value="RESPONSE_REGULATORY"/>
    <property type="match status" value="1"/>
</dbReference>
<dbReference type="InterPro" id="IPR036890">
    <property type="entry name" value="HATPase_C_sf"/>
</dbReference>
<sequence>MGLAIVNTIFALGTASTDVKQQRSILIVNRMAVIPAILAFILAPFLYYVSGISQMLYMPILEGVLMLCVPLLNRLGYHFTAATGMVAIHCASTFYFGSIMGELAAVEFIAVYLFLMAFLIYKDRGRRAVLLSLIILTLVTLKLNYLFPFLKALPFPAESVAVARIAIQCAVVFLVGYTISFYVKAADERLSVEEVKSAIQEKQIERLKEAKTEIVRNAKVAAHEIRNYLSSVTCFSEKFSRLGQRATSSVPVNKGEIYGMKVCSDVMKDIVDTMLCKDLSVACIDRNCVSVFPWRSWAEDILCMYLLTAEGMKKTLFYKIADADFHFIRANKYLLTKVFSNSIINALKYCHKQVHVEVSLSGAHVLSLVIANDGEGLSPEVRERIENGWAEDLAEVKGGNGFGIPTVIKAVQKLEGKLLIEETKKWATVFIYQIPTELVEDNAEAMSEAVSAPAAAHLQELKILLVEDDFMSTSPFRSWARTNGFTLWLTDNLPEAIDVIRYERPDIVFLDAHISDIPMEEMLRQIRIADPGIPVVVISGDATVAECARVKEPDIAGVLLKPFTENEFFTVIKPICQQETGI</sequence>
<dbReference type="Gene3D" id="3.40.50.2300">
    <property type="match status" value="1"/>
</dbReference>
<feature type="domain" description="Response regulatory" evidence="5">
    <location>
        <begin position="462"/>
        <end position="576"/>
    </location>
</feature>
<feature type="transmembrane region" description="Helical" evidence="3">
    <location>
        <begin position="162"/>
        <end position="183"/>
    </location>
</feature>
<evidence type="ECO:0000256" key="2">
    <source>
        <dbReference type="PROSITE-ProRule" id="PRU00169"/>
    </source>
</evidence>
<feature type="domain" description="Histidine kinase" evidence="4">
    <location>
        <begin position="220"/>
        <end position="438"/>
    </location>
</feature>
<accession>A0A1T4S4C3</accession>
<evidence type="ECO:0000259" key="4">
    <source>
        <dbReference type="PROSITE" id="PS50109"/>
    </source>
</evidence>
<dbReference type="PANTHER" id="PTHR44591:SF20">
    <property type="entry name" value="PROTEIN PILH"/>
    <property type="match status" value="1"/>
</dbReference>
<dbReference type="STRING" id="634771.SAMN04488128_1021779"/>
<dbReference type="GO" id="GO:0000160">
    <property type="term" value="P:phosphorelay signal transduction system"/>
    <property type="evidence" value="ECO:0007669"/>
    <property type="project" value="InterPro"/>
</dbReference>
<dbReference type="RefSeq" id="WP_078670205.1">
    <property type="nucleotide sequence ID" value="NZ_FUWZ01000002.1"/>
</dbReference>
<evidence type="ECO:0000313" key="6">
    <source>
        <dbReference type="EMBL" id="SKA23139.1"/>
    </source>
</evidence>
<dbReference type="EMBL" id="FUWZ01000002">
    <property type="protein sequence ID" value="SKA23139.1"/>
    <property type="molecule type" value="Genomic_DNA"/>
</dbReference>
<dbReference type="InterPro" id="IPR003594">
    <property type="entry name" value="HATPase_dom"/>
</dbReference>
<dbReference type="PROSITE" id="PS50109">
    <property type="entry name" value="HIS_KIN"/>
    <property type="match status" value="1"/>
</dbReference>
<evidence type="ECO:0000313" key="7">
    <source>
        <dbReference type="Proteomes" id="UP000190367"/>
    </source>
</evidence>
<dbReference type="InterPro" id="IPR001789">
    <property type="entry name" value="Sig_transdc_resp-reg_receiver"/>
</dbReference>
<keyword evidence="6" id="KW-0418">Kinase</keyword>
<dbReference type="Pfam" id="PF02518">
    <property type="entry name" value="HATPase_c"/>
    <property type="match status" value="1"/>
</dbReference>
<feature type="transmembrane region" description="Helical" evidence="3">
    <location>
        <begin position="27"/>
        <end position="49"/>
    </location>
</feature>
<keyword evidence="3" id="KW-0812">Transmembrane</keyword>
<dbReference type="Gene3D" id="3.30.565.10">
    <property type="entry name" value="Histidine kinase-like ATPase, C-terminal domain"/>
    <property type="match status" value="1"/>
</dbReference>
<dbReference type="OrthoDB" id="636661at2"/>
<protein>
    <submittedName>
        <fullName evidence="6">Signal transduction histidine kinase</fullName>
    </submittedName>
</protein>
<dbReference type="Pfam" id="PF00072">
    <property type="entry name" value="Response_reg"/>
    <property type="match status" value="1"/>
</dbReference>
<keyword evidence="1 2" id="KW-0597">Phosphoprotein</keyword>
<dbReference type="SMART" id="SM00448">
    <property type="entry name" value="REC"/>
    <property type="match status" value="1"/>
</dbReference>